<dbReference type="GeneID" id="24131656"/>
<dbReference type="STRING" id="695850.A0A067CFE3"/>
<dbReference type="Gene3D" id="3.30.450.20">
    <property type="entry name" value="PAS domain"/>
    <property type="match status" value="1"/>
</dbReference>
<protein>
    <recommendedName>
        <fullName evidence="1">PAS domain-containing protein</fullName>
    </recommendedName>
</protein>
<sequence>MDNGNTFLQMDDMMDGDDLGLMDNSYNPFLTNLSNMSLAQNHHPGMHMQQRPGMHHPAMRQGQMSPAHLDVDMMAAGNPQVNVGANNNTTLFQAYASQFGMKPATHMPDPAADANSVEAYAAMMGVKLESPRSAMQPKPAFDARAQNNAAYFESLLKMQAGPGMGGNNAHNLTSMTLPAGVGAGFHMNPHVAPGHNGNSNISNVAMPLDARAAGLVTMDGPAPGPIKAEKAMPVQFSSGLVGSQTLSPEMLSSMIQSNMQSGDVTSHSYGSNTWNASDFDYEKDALISKADKSRERNRDHSRKSRLRKKVFVETLKQEVKQLQIYKDLVDQNPDLIALVTADHDRKMLYATASFSRVLGYPEKKLMADSVSFFELVHPDHVAKLKAELSKLAKFQDINSIPFQIKHAKGMYWKAALSARVGEHGVVFTSRVEKENLPAASLDRAL</sequence>
<accession>A0A067CFE3</accession>
<reference evidence="2 3" key="1">
    <citation type="journal article" date="2013" name="PLoS Genet.">
        <title>Distinctive expansion of potential virulence genes in the genome of the oomycete fish pathogen Saprolegnia parasitica.</title>
        <authorList>
            <person name="Jiang R.H."/>
            <person name="de Bruijn I."/>
            <person name="Haas B.J."/>
            <person name="Belmonte R."/>
            <person name="Lobach L."/>
            <person name="Christie J."/>
            <person name="van den Ackerveken G."/>
            <person name="Bottin A."/>
            <person name="Bulone V."/>
            <person name="Diaz-Moreno S.M."/>
            <person name="Dumas B."/>
            <person name="Fan L."/>
            <person name="Gaulin E."/>
            <person name="Govers F."/>
            <person name="Grenville-Briggs L.J."/>
            <person name="Horner N.R."/>
            <person name="Levin J.Z."/>
            <person name="Mammella M."/>
            <person name="Meijer H.J."/>
            <person name="Morris P."/>
            <person name="Nusbaum C."/>
            <person name="Oome S."/>
            <person name="Phillips A.J."/>
            <person name="van Rooyen D."/>
            <person name="Rzeszutek E."/>
            <person name="Saraiva M."/>
            <person name="Secombes C.J."/>
            <person name="Seidl M.F."/>
            <person name="Snel B."/>
            <person name="Stassen J.H."/>
            <person name="Sykes S."/>
            <person name="Tripathy S."/>
            <person name="van den Berg H."/>
            <person name="Vega-Arreguin J.C."/>
            <person name="Wawra S."/>
            <person name="Young S.K."/>
            <person name="Zeng Q."/>
            <person name="Dieguez-Uribeondo J."/>
            <person name="Russ C."/>
            <person name="Tyler B.M."/>
            <person name="van West P."/>
        </authorList>
    </citation>
    <scope>NUCLEOTIDE SEQUENCE [LARGE SCALE GENOMIC DNA]</scope>
    <source>
        <strain evidence="2 3">CBS 223.65</strain>
    </source>
</reference>
<feature type="domain" description="PAS" evidence="1">
    <location>
        <begin position="321"/>
        <end position="395"/>
    </location>
</feature>
<dbReference type="CDD" id="cd14809">
    <property type="entry name" value="bZIP_AUREO-like"/>
    <property type="match status" value="1"/>
</dbReference>
<dbReference type="InterPro" id="IPR000014">
    <property type="entry name" value="PAS"/>
</dbReference>
<dbReference type="OrthoDB" id="71302at2759"/>
<keyword evidence="3" id="KW-1185">Reference proteome</keyword>
<evidence type="ECO:0000313" key="2">
    <source>
        <dbReference type="EMBL" id="KDO25251.1"/>
    </source>
</evidence>
<dbReference type="InterPro" id="IPR035965">
    <property type="entry name" value="PAS-like_dom_sf"/>
</dbReference>
<dbReference type="RefSeq" id="XP_012204084.1">
    <property type="nucleotide sequence ID" value="XM_012348694.1"/>
</dbReference>
<dbReference type="VEuPathDB" id="FungiDB:SPRG_09499"/>
<dbReference type="InterPro" id="IPR013655">
    <property type="entry name" value="PAS_fold_3"/>
</dbReference>
<dbReference type="KEGG" id="spar:SPRG_09499"/>
<dbReference type="EMBL" id="KK583234">
    <property type="protein sequence ID" value="KDO25251.1"/>
    <property type="molecule type" value="Genomic_DNA"/>
</dbReference>
<organism evidence="2 3">
    <name type="scientific">Saprolegnia parasitica (strain CBS 223.65)</name>
    <dbReference type="NCBI Taxonomy" id="695850"/>
    <lineage>
        <taxon>Eukaryota</taxon>
        <taxon>Sar</taxon>
        <taxon>Stramenopiles</taxon>
        <taxon>Oomycota</taxon>
        <taxon>Saprolegniomycetes</taxon>
        <taxon>Saprolegniales</taxon>
        <taxon>Saprolegniaceae</taxon>
        <taxon>Saprolegnia</taxon>
    </lineage>
</organism>
<evidence type="ECO:0000313" key="3">
    <source>
        <dbReference type="Proteomes" id="UP000030745"/>
    </source>
</evidence>
<gene>
    <name evidence="2" type="ORF">SPRG_09499</name>
</gene>
<dbReference type="SMART" id="SM00091">
    <property type="entry name" value="PAS"/>
    <property type="match status" value="1"/>
</dbReference>
<dbReference type="OMA" id="DRNDAMD"/>
<dbReference type="SUPFAM" id="SSF55785">
    <property type="entry name" value="PYP-like sensor domain (PAS domain)"/>
    <property type="match status" value="1"/>
</dbReference>
<dbReference type="CDD" id="cd00130">
    <property type="entry name" value="PAS"/>
    <property type="match status" value="1"/>
</dbReference>
<dbReference type="PROSITE" id="PS50112">
    <property type="entry name" value="PAS"/>
    <property type="match status" value="1"/>
</dbReference>
<dbReference type="AlphaFoldDB" id="A0A067CFE3"/>
<dbReference type="Proteomes" id="UP000030745">
    <property type="component" value="Unassembled WGS sequence"/>
</dbReference>
<evidence type="ECO:0000259" key="1">
    <source>
        <dbReference type="PROSITE" id="PS50112"/>
    </source>
</evidence>
<dbReference type="Pfam" id="PF08447">
    <property type="entry name" value="PAS_3"/>
    <property type="match status" value="1"/>
</dbReference>
<dbReference type="Gene3D" id="1.20.5.170">
    <property type="match status" value="1"/>
</dbReference>
<name>A0A067CFE3_SAPPC</name>
<proteinExistence type="predicted"/>